<evidence type="ECO:0008006" key="6">
    <source>
        <dbReference type="Google" id="ProtNLM"/>
    </source>
</evidence>
<evidence type="ECO:0000256" key="2">
    <source>
        <dbReference type="SAM" id="Phobius"/>
    </source>
</evidence>
<feature type="compositionally biased region" description="Polar residues" evidence="1">
    <location>
        <begin position="495"/>
        <end position="507"/>
    </location>
</feature>
<feature type="signal peptide" evidence="3">
    <location>
        <begin position="1"/>
        <end position="28"/>
    </location>
</feature>
<comment type="caution">
    <text evidence="4">The sequence shown here is derived from an EMBL/GenBank/DDBJ whole genome shotgun (WGS) entry which is preliminary data.</text>
</comment>
<reference evidence="4 5" key="1">
    <citation type="submission" date="2022-10" db="EMBL/GenBank/DDBJ databases">
        <title>High-quality genome sequences of two octocoral-associated bacteria, Endozoicomonas euniceicola EF212 and Endozoicomonas gorgoniicola PS125.</title>
        <authorList>
            <person name="Chiou Y.-J."/>
            <person name="Chen Y.-H."/>
        </authorList>
    </citation>
    <scope>NUCLEOTIDE SEQUENCE [LARGE SCALE GENOMIC DNA]</scope>
    <source>
        <strain evidence="4 5">PS125</strain>
    </source>
</reference>
<accession>A0ABT3MTX0</accession>
<name>A0ABT3MTX0_9GAMM</name>
<gene>
    <name evidence="4" type="ORF">NX722_09140</name>
</gene>
<protein>
    <recommendedName>
        <fullName evidence="6">Right handed beta helix domain-containing protein</fullName>
    </recommendedName>
</protein>
<feature type="compositionally biased region" description="Polar residues" evidence="1">
    <location>
        <begin position="515"/>
        <end position="536"/>
    </location>
</feature>
<feature type="chain" id="PRO_5047333406" description="Right handed beta helix domain-containing protein" evidence="3">
    <location>
        <begin position="29"/>
        <end position="659"/>
    </location>
</feature>
<evidence type="ECO:0000313" key="4">
    <source>
        <dbReference type="EMBL" id="MCW7552803.1"/>
    </source>
</evidence>
<dbReference type="EMBL" id="JAPFCC010000001">
    <property type="protein sequence ID" value="MCW7552803.1"/>
    <property type="molecule type" value="Genomic_DNA"/>
</dbReference>
<evidence type="ECO:0000256" key="1">
    <source>
        <dbReference type="SAM" id="MobiDB-lite"/>
    </source>
</evidence>
<evidence type="ECO:0000256" key="3">
    <source>
        <dbReference type="SAM" id="SignalP"/>
    </source>
</evidence>
<proteinExistence type="predicted"/>
<keyword evidence="5" id="KW-1185">Reference proteome</keyword>
<feature type="region of interest" description="Disordered" evidence="1">
    <location>
        <begin position="455"/>
        <end position="482"/>
    </location>
</feature>
<feature type="transmembrane region" description="Helical" evidence="2">
    <location>
        <begin position="579"/>
        <end position="599"/>
    </location>
</feature>
<organism evidence="4 5">
    <name type="scientific">Endozoicomonas gorgoniicola</name>
    <dbReference type="NCBI Taxonomy" id="1234144"/>
    <lineage>
        <taxon>Bacteria</taxon>
        <taxon>Pseudomonadati</taxon>
        <taxon>Pseudomonadota</taxon>
        <taxon>Gammaproteobacteria</taxon>
        <taxon>Oceanospirillales</taxon>
        <taxon>Endozoicomonadaceae</taxon>
        <taxon>Endozoicomonas</taxon>
    </lineage>
</organism>
<keyword evidence="2" id="KW-0812">Transmembrane</keyword>
<dbReference type="RefSeq" id="WP_262567718.1">
    <property type="nucleotide sequence ID" value="NZ_JAPFCC010000001.1"/>
</dbReference>
<feature type="region of interest" description="Disordered" evidence="1">
    <location>
        <begin position="495"/>
        <end position="567"/>
    </location>
</feature>
<evidence type="ECO:0000313" key="5">
    <source>
        <dbReference type="Proteomes" id="UP001209854"/>
    </source>
</evidence>
<keyword evidence="2" id="KW-0472">Membrane</keyword>
<feature type="compositionally biased region" description="Polar residues" evidence="1">
    <location>
        <begin position="544"/>
        <end position="561"/>
    </location>
</feature>
<keyword evidence="2" id="KW-1133">Transmembrane helix</keyword>
<dbReference type="Proteomes" id="UP001209854">
    <property type="component" value="Unassembled WGS sequence"/>
</dbReference>
<keyword evidence="3" id="KW-0732">Signal</keyword>
<sequence length="659" mass="71427">MSLIVCKQVTVRLAFFLLLSVATDWTFAQNITTTAISTVTMASTLSSLIVAAKHNLALCDTKVDSNDRSTCRSIMKKLPASAQRYKGVKVYKEKWWTSAYITADTPDTVHIIDGDLTLGGSIIVTADNVVIIGSDNPQLKLSSTILLGLHSIIYSTGNNLLVEGLQIDPKGLLLHHLNHVVNHFIQIKEGSASINKVSMLSAETADKSIILAEGEVSADNTSSLALTDVEIRENDEDVHSYAVKTSGINRVSLKRVKTHNFISGCALFSFENARSIKLTSIQSVIDNQKASNASGILAIYTQPSSDLELDFENVSFFYKVTKQQSPVIIATKDAISGQLSLAGENSFDPFAIRYPTGLTIFTKPWEEPTGLTSTESTIASTTTITAAPSVPEYWWSDLPDCASSPYQEYPNLTNSTEWLSIPNSTVTQWPVTATSHLSKTSNVDAKTPTTSITLALSSIQPSPKTTASSTLTTEPSSVLSPSTIKPSFIVHSSPYQTTRKSTPTLQLSPDKHTTTVRNTPSAMPFTTKNSSASVLSTRHDVNKGLTTRSPNETDNTLSEMSSSDKSKAGSLTSALNSKYLGFIALLVVPIYAVPAIGCFKYKNIKSCATLNLLVLNTLKCTQYPKYMSIMFDQPGSCLTDIELGSNQFYDSKDQLIPES</sequence>